<name>A0A9N8H7E1_9STRA</name>
<dbReference type="GO" id="GO:0031564">
    <property type="term" value="P:transcription antitermination"/>
    <property type="evidence" value="ECO:0007669"/>
    <property type="project" value="UniProtKB-KW"/>
</dbReference>
<feature type="compositionally biased region" description="Low complexity" evidence="4">
    <location>
        <begin position="479"/>
        <end position="488"/>
    </location>
</feature>
<evidence type="ECO:0000256" key="1">
    <source>
        <dbReference type="ARBA" id="ARBA00022814"/>
    </source>
</evidence>
<sequence>MWRLQWIVGSLLWVPSYGFLLDPLPRKTSLSRQLHHPSNRLPPRDGTTSTTSSTSTQLLENKLWDRLEIEEDPEPFWYLINCVAGLELDLLAQCRQATEDMPDAIFFCAPTETKTRSHGANRMVTESKVKYQGYVFGKLRLCPEVYEAIQGLDLCRSWMGTVNHKGYKKLPPLPVALNEMEVENFGLEELEKESQQQDDEQPPQFTEQGEDVILDDADTVDPNAIDEDALKVFLGLRVNDMVKVTQRGKFYDEDATVRRLKDGKILCRFFTYGTMYEEWMNPGDVRKLSDREVVKGLSGPDRPITQYDIDGGKGKDGRGGGRQSTRTFGDNRGDLMDSVRGGAGLRNRRQDRTERGQNQRRDFFGRTAEDRKQEDRNWDWYKEQQRSKEGMVSDDEFTYRPGSRGRDNNNDNAANARPPSQRQQRRERKPQQQDWSAYVSSSPSSSPRSQEDDFFASLMNDLSKDANNNNNNKADDNDSYNQNNNNNNQQAAQEEDDFFASLVAEISNEDDDGHDNGDNIDNRRNRNKNPKETPSSLSTDDFFASLAASNSDEQTDHSSSVFDEDDLFSNKKSSSSEASDDDFFASLEKELGGALGATDDDSSSKGSDNREDFFASLESTLTDTSGEDDSDDFFASLGETLSVELQGDDDTQQSSTDQYSAEEESIPTQKQSTATAQPEVVKSPAPSSSGAATSTDLSKLTVPKLKEMLKARGLKVSGKKAELIERLSA</sequence>
<dbReference type="PROSITE" id="PS50800">
    <property type="entry name" value="SAP"/>
    <property type="match status" value="1"/>
</dbReference>
<evidence type="ECO:0000313" key="7">
    <source>
        <dbReference type="EMBL" id="CAB9502060.1"/>
    </source>
</evidence>
<keyword evidence="5" id="KW-0732">Signal</keyword>
<evidence type="ECO:0000259" key="6">
    <source>
        <dbReference type="PROSITE" id="PS50800"/>
    </source>
</evidence>
<feature type="chain" id="PRO_5040468034" description="SAP domain-containing protein" evidence="5">
    <location>
        <begin position="19"/>
        <end position="729"/>
    </location>
</feature>
<dbReference type="Pfam" id="PF02037">
    <property type="entry name" value="SAP"/>
    <property type="match status" value="1"/>
</dbReference>
<feature type="region of interest" description="Disordered" evidence="4">
    <location>
        <begin position="32"/>
        <end position="57"/>
    </location>
</feature>
<dbReference type="PANTHER" id="PTHR30265">
    <property type="entry name" value="RHO-INTERACTING TRANSCRIPTION TERMINATION FACTOR NUSG"/>
    <property type="match status" value="1"/>
</dbReference>
<reference evidence="7" key="1">
    <citation type="submission" date="2020-06" db="EMBL/GenBank/DDBJ databases">
        <authorList>
            <consortium name="Plant Systems Biology data submission"/>
        </authorList>
    </citation>
    <scope>NUCLEOTIDE SEQUENCE</scope>
    <source>
        <strain evidence="7">D6</strain>
    </source>
</reference>
<evidence type="ECO:0000256" key="3">
    <source>
        <dbReference type="ARBA" id="ARBA00023163"/>
    </source>
</evidence>
<keyword evidence="2" id="KW-0805">Transcription regulation</keyword>
<dbReference type="Gene3D" id="3.30.70.940">
    <property type="entry name" value="NusG, N-terminal domain"/>
    <property type="match status" value="1"/>
</dbReference>
<keyword evidence="3" id="KW-0804">Transcription</keyword>
<dbReference type="Gene3D" id="1.10.720.30">
    <property type="entry name" value="SAP domain"/>
    <property type="match status" value="1"/>
</dbReference>
<feature type="compositionally biased region" description="Polar residues" evidence="4">
    <location>
        <begin position="547"/>
        <end position="561"/>
    </location>
</feature>
<feature type="compositionally biased region" description="Polar residues" evidence="4">
    <location>
        <begin position="666"/>
        <end position="676"/>
    </location>
</feature>
<dbReference type="OrthoDB" id="445357at2759"/>
<feature type="compositionally biased region" description="Basic and acidic residues" evidence="4">
    <location>
        <begin position="514"/>
        <end position="524"/>
    </location>
</feature>
<dbReference type="GO" id="GO:0006354">
    <property type="term" value="P:DNA-templated transcription elongation"/>
    <property type="evidence" value="ECO:0007669"/>
    <property type="project" value="InterPro"/>
</dbReference>
<gene>
    <name evidence="7" type="ORF">SEMRO_126_G060530.1</name>
</gene>
<keyword evidence="1" id="KW-0889">Transcription antitermination</keyword>
<dbReference type="SMART" id="SM00513">
    <property type="entry name" value="SAP"/>
    <property type="match status" value="1"/>
</dbReference>
<feature type="domain" description="SAP" evidence="6">
    <location>
        <begin position="697"/>
        <end position="729"/>
    </location>
</feature>
<dbReference type="EMBL" id="CAICTM010000125">
    <property type="protein sequence ID" value="CAB9502060.1"/>
    <property type="molecule type" value="Genomic_DNA"/>
</dbReference>
<evidence type="ECO:0000313" key="8">
    <source>
        <dbReference type="Proteomes" id="UP001153069"/>
    </source>
</evidence>
<feature type="compositionally biased region" description="Low complexity" evidence="4">
    <location>
        <begin position="683"/>
        <end position="695"/>
    </location>
</feature>
<evidence type="ECO:0000256" key="2">
    <source>
        <dbReference type="ARBA" id="ARBA00023015"/>
    </source>
</evidence>
<feature type="compositionally biased region" description="Low complexity" evidence="4">
    <location>
        <begin position="47"/>
        <end position="56"/>
    </location>
</feature>
<dbReference type="SUPFAM" id="SSF68906">
    <property type="entry name" value="SAP domain"/>
    <property type="match status" value="1"/>
</dbReference>
<feature type="region of interest" description="Disordered" evidence="4">
    <location>
        <begin position="638"/>
        <end position="702"/>
    </location>
</feature>
<organism evidence="7 8">
    <name type="scientific">Seminavis robusta</name>
    <dbReference type="NCBI Taxonomy" id="568900"/>
    <lineage>
        <taxon>Eukaryota</taxon>
        <taxon>Sar</taxon>
        <taxon>Stramenopiles</taxon>
        <taxon>Ochrophyta</taxon>
        <taxon>Bacillariophyta</taxon>
        <taxon>Bacillariophyceae</taxon>
        <taxon>Bacillariophycidae</taxon>
        <taxon>Naviculales</taxon>
        <taxon>Naviculaceae</taxon>
        <taxon>Seminavis</taxon>
    </lineage>
</organism>
<dbReference type="Proteomes" id="UP001153069">
    <property type="component" value="Unassembled WGS sequence"/>
</dbReference>
<feature type="region of interest" description="Disordered" evidence="4">
    <location>
        <begin position="507"/>
        <end position="585"/>
    </location>
</feature>
<dbReference type="InterPro" id="IPR043425">
    <property type="entry name" value="NusG-like"/>
</dbReference>
<feature type="signal peptide" evidence="5">
    <location>
        <begin position="1"/>
        <end position="18"/>
    </location>
</feature>
<comment type="caution">
    <text evidence="7">The sequence shown here is derived from an EMBL/GenBank/DDBJ whole genome shotgun (WGS) entry which is preliminary data.</text>
</comment>
<dbReference type="PANTHER" id="PTHR30265:SF4">
    <property type="entry name" value="KOW MOTIF FAMILY PROTEIN, EXPRESSED"/>
    <property type="match status" value="1"/>
</dbReference>
<feature type="region of interest" description="Disordered" evidence="4">
    <location>
        <begin position="295"/>
        <end position="488"/>
    </location>
</feature>
<feature type="compositionally biased region" description="Basic and acidic residues" evidence="4">
    <location>
        <begin position="310"/>
        <end position="319"/>
    </location>
</feature>
<proteinExistence type="predicted"/>
<dbReference type="InterPro" id="IPR003034">
    <property type="entry name" value="SAP_dom"/>
</dbReference>
<dbReference type="AlphaFoldDB" id="A0A9N8H7E1"/>
<protein>
    <recommendedName>
        <fullName evidence="6">SAP domain-containing protein</fullName>
    </recommendedName>
</protein>
<feature type="compositionally biased region" description="Low complexity" evidence="4">
    <location>
        <begin position="410"/>
        <end position="422"/>
    </location>
</feature>
<evidence type="ECO:0000256" key="5">
    <source>
        <dbReference type="SAM" id="SignalP"/>
    </source>
</evidence>
<keyword evidence="8" id="KW-1185">Reference proteome</keyword>
<dbReference type="InterPro" id="IPR036361">
    <property type="entry name" value="SAP_dom_sf"/>
</dbReference>
<dbReference type="InterPro" id="IPR036735">
    <property type="entry name" value="NGN_dom_sf"/>
</dbReference>
<feature type="compositionally biased region" description="Basic and acidic residues" evidence="4">
    <location>
        <begin position="348"/>
        <end position="391"/>
    </location>
</feature>
<evidence type="ECO:0000256" key="4">
    <source>
        <dbReference type="SAM" id="MobiDB-lite"/>
    </source>
</evidence>
<accession>A0A9N8H7E1</accession>